<dbReference type="GO" id="GO:0015188">
    <property type="term" value="F:L-isoleucine transmembrane transporter activity"/>
    <property type="evidence" value="ECO:0007669"/>
    <property type="project" value="TreeGrafter"/>
</dbReference>
<feature type="transmembrane region" description="Helical" evidence="9">
    <location>
        <begin position="34"/>
        <end position="53"/>
    </location>
</feature>
<name>A0A2G5RRA9_9BACL</name>
<evidence type="ECO:0000256" key="2">
    <source>
        <dbReference type="ARBA" id="ARBA00008540"/>
    </source>
</evidence>
<feature type="transmembrane region" description="Helical" evidence="9">
    <location>
        <begin position="218"/>
        <end position="237"/>
    </location>
</feature>
<feature type="transmembrane region" description="Helical" evidence="9">
    <location>
        <begin position="439"/>
        <end position="457"/>
    </location>
</feature>
<dbReference type="PANTHER" id="PTHR30588:SF8">
    <property type="entry name" value="BRANCHED-CHAIN AMINO ACID PERMEASE BRAB"/>
    <property type="match status" value="1"/>
</dbReference>
<organism evidence="10 11">
    <name type="scientific">Anoxybacillus flavithermus</name>
    <dbReference type="NCBI Taxonomy" id="33934"/>
    <lineage>
        <taxon>Bacteria</taxon>
        <taxon>Bacillati</taxon>
        <taxon>Bacillota</taxon>
        <taxon>Bacilli</taxon>
        <taxon>Bacillales</taxon>
        <taxon>Anoxybacillaceae</taxon>
        <taxon>Anoxybacillus</taxon>
    </lineage>
</organism>
<dbReference type="GO" id="GO:0015190">
    <property type="term" value="F:L-leucine transmembrane transporter activity"/>
    <property type="evidence" value="ECO:0007669"/>
    <property type="project" value="TreeGrafter"/>
</dbReference>
<comment type="caution">
    <text evidence="10">The sequence shown here is derived from an EMBL/GenBank/DDBJ whole genome shotgun (WGS) entry which is preliminary data.</text>
</comment>
<keyword evidence="8 9" id="KW-0472">Membrane</keyword>
<protein>
    <recommendedName>
        <fullName evidence="9">Branched-chain amino acid transport system carrier protein</fullName>
    </recommendedName>
</protein>
<evidence type="ECO:0000256" key="3">
    <source>
        <dbReference type="ARBA" id="ARBA00022448"/>
    </source>
</evidence>
<dbReference type="GO" id="GO:0015818">
    <property type="term" value="P:isoleucine transport"/>
    <property type="evidence" value="ECO:0007669"/>
    <property type="project" value="TreeGrafter"/>
</dbReference>
<feature type="transmembrane region" description="Helical" evidence="9">
    <location>
        <begin position="258"/>
        <end position="278"/>
    </location>
</feature>
<evidence type="ECO:0000256" key="8">
    <source>
        <dbReference type="ARBA" id="ARBA00023136"/>
    </source>
</evidence>
<evidence type="ECO:0000256" key="5">
    <source>
        <dbReference type="ARBA" id="ARBA00022692"/>
    </source>
</evidence>
<keyword evidence="7 9" id="KW-1133">Transmembrane helix</keyword>
<feature type="transmembrane region" description="Helical" evidence="9">
    <location>
        <begin position="177"/>
        <end position="198"/>
    </location>
</feature>
<dbReference type="NCBIfam" id="TIGR00796">
    <property type="entry name" value="livcs"/>
    <property type="match status" value="1"/>
</dbReference>
<evidence type="ECO:0000256" key="6">
    <source>
        <dbReference type="ARBA" id="ARBA00022970"/>
    </source>
</evidence>
<feature type="transmembrane region" description="Helical" evidence="9">
    <location>
        <begin position="308"/>
        <end position="333"/>
    </location>
</feature>
<evidence type="ECO:0000256" key="9">
    <source>
        <dbReference type="RuleBase" id="RU362122"/>
    </source>
</evidence>
<comment type="similarity">
    <text evidence="2 9">Belongs to the branched chain amino acid transporter family.</text>
</comment>
<dbReference type="AlphaFoldDB" id="A0A2G5RRA9"/>
<keyword evidence="4" id="KW-1003">Cell membrane</keyword>
<accession>A0A2G5RRA9</accession>
<keyword evidence="3 9" id="KW-0813">Transport</keyword>
<evidence type="ECO:0000256" key="7">
    <source>
        <dbReference type="ARBA" id="ARBA00022989"/>
    </source>
</evidence>
<dbReference type="InterPro" id="IPR004685">
    <property type="entry name" value="Brnchd-chn_aa_trnsp_Livcs"/>
</dbReference>
<feature type="transmembrane region" description="Helical" evidence="9">
    <location>
        <begin position="340"/>
        <end position="361"/>
    </location>
</feature>
<keyword evidence="5 9" id="KW-0812">Transmembrane</keyword>
<evidence type="ECO:0000256" key="4">
    <source>
        <dbReference type="ARBA" id="ARBA00022475"/>
    </source>
</evidence>
<dbReference type="Pfam" id="PF05525">
    <property type="entry name" value="Branch_AA_trans"/>
    <property type="match status" value="1"/>
</dbReference>
<feature type="transmembrane region" description="Helical" evidence="9">
    <location>
        <begin position="147"/>
        <end position="165"/>
    </location>
</feature>
<reference evidence="10 11" key="1">
    <citation type="submission" date="2017-10" db="EMBL/GenBank/DDBJ databases">
        <title>Draft genome sequence of Anoxybacillus flavithermus KU2-6-11 from caldera Uzon (Russia:Kamchtka).</title>
        <authorList>
            <person name="Korzhuk A.V."/>
            <person name="Rozanov A.S."/>
            <person name="Bryanskaya A.V."/>
            <person name="Peltek S.E."/>
        </authorList>
    </citation>
    <scope>NUCLEOTIDE SEQUENCE [LARGE SCALE GENOMIC DNA]</scope>
    <source>
        <strain evidence="10 11">KU2-6_11</strain>
    </source>
</reference>
<proteinExistence type="inferred from homology"/>
<dbReference type="EMBL" id="PEDM01000006">
    <property type="protein sequence ID" value="PIC05388.1"/>
    <property type="molecule type" value="Genomic_DNA"/>
</dbReference>
<dbReference type="GO" id="GO:0015820">
    <property type="term" value="P:L-leucine transport"/>
    <property type="evidence" value="ECO:0007669"/>
    <property type="project" value="TreeGrafter"/>
</dbReference>
<comment type="subcellular location">
    <subcellularLocation>
        <location evidence="1 9">Cell membrane</location>
        <topology evidence="1 9">Multi-pass membrane protein</topology>
    </subcellularLocation>
</comment>
<dbReference type="GO" id="GO:0005304">
    <property type="term" value="F:L-valine transmembrane transporter activity"/>
    <property type="evidence" value="ECO:0007669"/>
    <property type="project" value="TreeGrafter"/>
</dbReference>
<evidence type="ECO:0000256" key="1">
    <source>
        <dbReference type="ARBA" id="ARBA00004651"/>
    </source>
</evidence>
<dbReference type="Proteomes" id="UP000230559">
    <property type="component" value="Unassembled WGS sequence"/>
</dbReference>
<dbReference type="GO" id="GO:0005886">
    <property type="term" value="C:plasma membrane"/>
    <property type="evidence" value="ECO:0007669"/>
    <property type="project" value="UniProtKB-SubCell"/>
</dbReference>
<feature type="transmembrane region" description="Helical" evidence="9">
    <location>
        <begin position="400"/>
        <end position="419"/>
    </location>
</feature>
<feature type="transmembrane region" description="Helical" evidence="9">
    <location>
        <begin position="65"/>
        <end position="88"/>
    </location>
</feature>
<dbReference type="PANTHER" id="PTHR30588">
    <property type="entry name" value="BRANCHED-CHAIN AMINO ACID TRANSPORT SYSTEM 2 CARRIER PROTEIN"/>
    <property type="match status" value="1"/>
</dbReference>
<comment type="function">
    <text evidence="9">Component of the transport system for branched-chain amino acids.</text>
</comment>
<evidence type="ECO:0000313" key="10">
    <source>
        <dbReference type="EMBL" id="PIC05388.1"/>
    </source>
</evidence>
<feature type="transmembrane region" description="Helical" evidence="9">
    <location>
        <begin position="100"/>
        <end position="121"/>
    </location>
</feature>
<feature type="transmembrane region" description="Helical" evidence="9">
    <location>
        <begin position="367"/>
        <end position="388"/>
    </location>
</feature>
<keyword evidence="6 9" id="KW-0029">Amino-acid transport</keyword>
<evidence type="ECO:0000313" key="11">
    <source>
        <dbReference type="Proteomes" id="UP000230559"/>
    </source>
</evidence>
<gene>
    <name evidence="10" type="primary">brnQ</name>
    <name evidence="10" type="ORF">CS060_04800</name>
</gene>
<sequence>MKLLIKTTKFLFCMVVYRLVRRQQRRIIMSKKDLMAVGFMLFALFFGAGNMIFPPALGQAAGENVWIAIAGFLITGVGLPILAVSAIARTGSDLQQLASRVHPVFGVIFTAVMYLAIGPFFGIPRTGTVSFEIGVTPFLPEATDRSTMLAVYSVVYFSISLWLALNPSKLVDRIGKLLTPLLLVGLTLFFIKSIWTPMGTIQKPTDTYADAPLFKGFIDGYLTMDAIAALVFGIIVIQAIQQKGITNKKQLTKLCIQAGLIAASGLTLVYLSLAFIGASSVQAIGYRNNGGEIISQAATYLFGQAGTVILSIIIMLACLTTSVGLLSSCASYFSKISPKISYQTLVIVMSGFSAVIANVGLTKLISLSIPVLIIIYPLAITLVVLSFLHDYFDGKQTVYIGAMVGTSFVSIVDGLKTAGFDVSAILHVYEKTLPLFEQGIGWLTPALIGGVIGLLFNKTNHVARTEKKAS</sequence>